<evidence type="ECO:0000313" key="5">
    <source>
        <dbReference type="Proteomes" id="UP000694389"/>
    </source>
</evidence>
<dbReference type="GO" id="GO:0005794">
    <property type="term" value="C:Golgi apparatus"/>
    <property type="evidence" value="ECO:0007669"/>
    <property type="project" value="TreeGrafter"/>
</dbReference>
<reference evidence="4" key="2">
    <citation type="submission" date="2025-09" db="UniProtKB">
        <authorList>
            <consortium name="Ensembl"/>
        </authorList>
    </citation>
    <scope>IDENTIFICATION</scope>
</reference>
<evidence type="ECO:0000256" key="1">
    <source>
        <dbReference type="SAM" id="Coils"/>
    </source>
</evidence>
<dbReference type="PANTHER" id="PTHR19327:SF0">
    <property type="entry name" value="GOLGIN SUBFAMILY A MEMBER 4"/>
    <property type="match status" value="1"/>
</dbReference>
<feature type="coiled-coil region" evidence="1">
    <location>
        <begin position="1666"/>
        <end position="1799"/>
    </location>
</feature>
<dbReference type="Proteomes" id="UP000694389">
    <property type="component" value="Unassembled WGS sequence"/>
</dbReference>
<evidence type="ECO:0000256" key="2">
    <source>
        <dbReference type="SAM" id="MobiDB-lite"/>
    </source>
</evidence>
<feature type="region of interest" description="Disordered" evidence="2">
    <location>
        <begin position="20"/>
        <end position="64"/>
    </location>
</feature>
<evidence type="ECO:0000259" key="3">
    <source>
        <dbReference type="PROSITE" id="PS50913"/>
    </source>
</evidence>
<feature type="compositionally biased region" description="Polar residues" evidence="2">
    <location>
        <begin position="554"/>
        <end position="567"/>
    </location>
</feature>
<keyword evidence="5" id="KW-1185">Reference proteome</keyword>
<feature type="region of interest" description="Disordered" evidence="2">
    <location>
        <begin position="553"/>
        <end position="575"/>
    </location>
</feature>
<sequence length="1903" mass="219295">MIAEPAFLSEYTIFALDHSKRPKTAQVASVSASKGPARSPRGSINGDGSASPHREETQSFAQKLQLKVPSVESLIRGGASRAESLFRSPSKENLVRSSSRDSLTPLGEESPGAPTYDPPSDIESEAEEPPGSAESLSKDQLLHRLLRVERSLGKYRGKYSELVTAYRTVQRDKEKTQVILSQSQDKALRRIGELREELQMDQQAKKHLQDEFDAALEEKDQMITVLQTQVSVGTWMFFLFLCGIMCATVGNKHLCIFVFDPTKLIEALQKRVKRQENLLQKCKEVMRTHKERSAQLGTENETLHEQLQERLQELEKMKELHTTEKTKLITQLRDAKNLIEQLEQDKGMVIAETKRQMHETLEMKEEEVAQLRSRLQQATAQKEELQEQKERAEKSAFEELERALGVAQRAEEARKQLQVQLEEQLKEVERAGEEERKSLQQELTRVKQEVVTIMKKSSEETVANMEKLHSEALAAKEEEISARINKAVEQCKEEFAQLGKEREQQASLALEDVELQKTALRTEADNRVKEIQLELEAARTRILELESSLEKISQDGSSLSHELSSQLDELKDKHKEQISALEEKHQEQLEKHKGTLTQQHNAALEGLKEKHRVEVETLLKDKELQFQAHVEDMNQKTLEKLDAKQAELEAVSAELSEALKSKELLEEKLVAAEDAHSLAQQEHEKKFQDQVSKHNVELANIKQEHEQSLGGIEKTLKEELNAMKIVLREKEKEIKELVLREKTLQGESQEFNVKVKELEELQQCLSQSQLENRSLKESNAQLSKISEDLDQCKKDLTDLEHQLEVAKNDCQQKEKSLQELEHQLQQGRKELSEKEKSFTAELNTKQEEQIRLKKQLDGEKAAHEKKLKNTITEMEAKLKSQETKMEKFKQKAKDMHESFKKKLQQNEETMKEELAKKEKELQQKEQQVQDKIVEMSQKSSQGLSSAMSELQANHKEELQKLRDTHKHELAELERRWQEKLGQQEEELMEKHSHMLQEKAQELEELSQQLTRSKEENEQVLREIKDLKEDLAIRETTVQKLQEELNEAAVKLESLSQAEALLKEQMESVERNLNQALNERNSLQDKLSTTKDENREKLKTLSEKLEATEMQLKAVEGSRCKESVDLQSKFEENVIQLQAVIDTKVDIICTLEENLRQQTEENKNLCISLEQMAAQVNAHTQHVEALTCEKENHSQSISEKVQKIEELSEANRIISESIQTNESHISNLESIISDLKNQLASSIKEKEEAINQLNQQYKEERQQAAETIERLEQERKSALEQADALRNSLSEYENKFTQNDSTITSLQTRLEELERDIAEKDESLQRLTASIDNQSISKSEMDQVLSEKEQKVSGLTSELESCISRLDELQEQLALKTKECEQLAADVKQQQSIRENEKRELVEQLQQTQMKCTQNGNLEQEMVEKLRFLEEDNQKCKHKLESQREEFEKMKDEIIKSKDESLKATESKLSADSARKVSELKKKAEQKIGQIKKQLTSQIEEKEQTIKALQSSLEEIKSSETSVKQHTETLEEKTKTLEEALVKLKEEQENQLEQILSNERHEKVKSLEELRNVYEEKLSSLQRDVAQQGERKETESTLQEIEAKLKEAEEQNGNLLAEINRLKEEICEKDNSSEPGAEMMVECSSIQQTKSAMENHSLLEEVGGDSLESLKSKLSQVKNEKDKVHKDFVRLQKDIRLLRKEHEQDLEYMKKEVLEENEKKLKLELEDVEMKHNSAIKQLMREFNTQMALKESELDSAVKEAIAKAQSVEAELISSHRDEASQLKKLLAQKEDDLHRTVQKYDLPHVCTTVGLTRFQMIQWLFLLSFTDPGFNSTDALSEATEMEYLRKVLFEYMMGRETKTMAKVITSMLKFPPDQAQKVLDKEDSKAIVSISLPAEETFTKVS</sequence>
<feature type="coiled-coil region" evidence="1">
    <location>
        <begin position="265"/>
        <end position="456"/>
    </location>
</feature>
<feature type="region of interest" description="Disordered" evidence="2">
    <location>
        <begin position="905"/>
        <end position="930"/>
    </location>
</feature>
<reference evidence="4" key="1">
    <citation type="submission" date="2025-08" db="UniProtKB">
        <authorList>
            <consortium name="Ensembl"/>
        </authorList>
    </citation>
    <scope>IDENTIFICATION</scope>
</reference>
<dbReference type="Ensembl" id="ENSDLAT00005021495.2">
    <property type="protein sequence ID" value="ENSDLAP00005020027.2"/>
    <property type="gene ID" value="ENSDLAG00005008919.2"/>
</dbReference>
<dbReference type="Gene3D" id="1.10.287.1490">
    <property type="match status" value="1"/>
</dbReference>
<organism evidence="4 5">
    <name type="scientific">Dicentrarchus labrax</name>
    <name type="common">European seabass</name>
    <name type="synonym">Morone labrax</name>
    <dbReference type="NCBI Taxonomy" id="13489"/>
    <lineage>
        <taxon>Eukaryota</taxon>
        <taxon>Metazoa</taxon>
        <taxon>Chordata</taxon>
        <taxon>Craniata</taxon>
        <taxon>Vertebrata</taxon>
        <taxon>Euteleostomi</taxon>
        <taxon>Actinopterygii</taxon>
        <taxon>Neopterygii</taxon>
        <taxon>Teleostei</taxon>
        <taxon>Neoteleostei</taxon>
        <taxon>Acanthomorphata</taxon>
        <taxon>Eupercaria</taxon>
        <taxon>Moronidae</taxon>
        <taxon>Dicentrarchus</taxon>
    </lineage>
</organism>
<feature type="domain" description="GRIP" evidence="3">
    <location>
        <begin position="1835"/>
        <end position="1882"/>
    </location>
</feature>
<accession>A0A8C4GMP2</accession>
<dbReference type="GO" id="GO:0048193">
    <property type="term" value="P:Golgi vesicle transport"/>
    <property type="evidence" value="ECO:0007669"/>
    <property type="project" value="TreeGrafter"/>
</dbReference>
<dbReference type="PROSITE" id="PS50913">
    <property type="entry name" value="GRIP"/>
    <property type="match status" value="1"/>
</dbReference>
<feature type="region of interest" description="Disordered" evidence="2">
    <location>
        <begin position="79"/>
        <end position="138"/>
    </location>
</feature>
<dbReference type="InterPro" id="IPR000237">
    <property type="entry name" value="GRIP_dom"/>
</dbReference>
<keyword evidence="1" id="KW-0175">Coiled coil</keyword>
<evidence type="ECO:0000313" key="4">
    <source>
        <dbReference type="Ensembl" id="ENSDLAP00005020027.2"/>
    </source>
</evidence>
<dbReference type="GeneTree" id="ENSGT00730000111139"/>
<feature type="coiled-coil region" evidence="1">
    <location>
        <begin position="1154"/>
        <end position="1624"/>
    </location>
</feature>
<protein>
    <submittedName>
        <fullName evidence="4">Golgin A4</fullName>
    </submittedName>
</protein>
<dbReference type="Gene3D" id="1.10.220.60">
    <property type="entry name" value="GRIP domain"/>
    <property type="match status" value="1"/>
</dbReference>
<dbReference type="Pfam" id="PF01465">
    <property type="entry name" value="GRIP"/>
    <property type="match status" value="1"/>
</dbReference>
<name>A0A8C4GMP2_DICLA</name>
<dbReference type="SUPFAM" id="SSF101283">
    <property type="entry name" value="GRIP domain"/>
    <property type="match status" value="1"/>
</dbReference>
<dbReference type="SMART" id="SM00755">
    <property type="entry name" value="Grip"/>
    <property type="match status" value="1"/>
</dbReference>
<dbReference type="GO" id="GO:0031267">
    <property type="term" value="F:small GTPase binding"/>
    <property type="evidence" value="ECO:0007669"/>
    <property type="project" value="TreeGrafter"/>
</dbReference>
<feature type="coiled-coil region" evidence="1">
    <location>
        <begin position="191"/>
        <end position="218"/>
    </location>
</feature>
<dbReference type="PANTHER" id="PTHR19327">
    <property type="entry name" value="GOLGIN"/>
    <property type="match status" value="1"/>
</dbReference>
<proteinExistence type="predicted"/>
<gene>
    <name evidence="4" type="primary">golga4</name>
</gene>